<feature type="region of interest" description="Disordered" evidence="1">
    <location>
        <begin position="97"/>
        <end position="141"/>
    </location>
</feature>
<evidence type="ECO:0000256" key="2">
    <source>
        <dbReference type="SAM" id="Phobius"/>
    </source>
</evidence>
<sequence>MQGLQVFRSHEETMENLSNLHMTILLSHYPLIFSCLCFLTGYADKAGRQPLQQHRTTGQEGALCKLCLMNSSKCMCRITFQSFTYVSAVTRSNISEVPAFDSSSPAGIRPSQRAPSPRMASPEGQNVYRGSYSNNCRPLGK</sequence>
<proteinExistence type="predicted"/>
<keyword evidence="2" id="KW-0472">Membrane</keyword>
<dbReference type="EMBL" id="GIKN01007426">
    <property type="protein sequence ID" value="NIE49699.1"/>
    <property type="molecule type" value="Transcribed_RNA"/>
</dbReference>
<protein>
    <submittedName>
        <fullName evidence="3">Uncharacterized protein</fullName>
    </submittedName>
</protein>
<feature type="compositionally biased region" description="Polar residues" evidence="1">
    <location>
        <begin position="131"/>
        <end position="141"/>
    </location>
</feature>
<organism evidence="3">
    <name type="scientific">Rhipicephalus microplus</name>
    <name type="common">Cattle tick</name>
    <name type="synonym">Boophilus microplus</name>
    <dbReference type="NCBI Taxonomy" id="6941"/>
    <lineage>
        <taxon>Eukaryota</taxon>
        <taxon>Metazoa</taxon>
        <taxon>Ecdysozoa</taxon>
        <taxon>Arthropoda</taxon>
        <taxon>Chelicerata</taxon>
        <taxon>Arachnida</taxon>
        <taxon>Acari</taxon>
        <taxon>Parasitiformes</taxon>
        <taxon>Ixodida</taxon>
        <taxon>Ixodoidea</taxon>
        <taxon>Ixodidae</taxon>
        <taxon>Rhipicephalinae</taxon>
        <taxon>Rhipicephalus</taxon>
        <taxon>Boophilus</taxon>
    </lineage>
</organism>
<dbReference type="AlphaFoldDB" id="A0A6G5AFW2"/>
<feature type="transmembrane region" description="Helical" evidence="2">
    <location>
        <begin position="20"/>
        <end position="43"/>
    </location>
</feature>
<reference evidence="3" key="1">
    <citation type="submission" date="2020-03" db="EMBL/GenBank/DDBJ databases">
        <title>A transcriptome and proteome of the tick Rhipicephalus microplus shaped by the genetic composition of its hosts and developmental stage.</title>
        <authorList>
            <person name="Garcia G.R."/>
            <person name="Ribeiro J.M.C."/>
            <person name="Maruyama S.R."/>
            <person name="Gardinasse L.G."/>
            <person name="Nelson K."/>
            <person name="Ferreira B.R."/>
            <person name="Andrade T.G."/>
            <person name="Santos I.K.F.M."/>
        </authorList>
    </citation>
    <scope>NUCLEOTIDE SEQUENCE</scope>
    <source>
        <strain evidence="3">NSGR</strain>
        <tissue evidence="3">Salivary glands</tissue>
    </source>
</reference>
<evidence type="ECO:0000256" key="1">
    <source>
        <dbReference type="SAM" id="MobiDB-lite"/>
    </source>
</evidence>
<dbReference type="OrthoDB" id="7550690at2759"/>
<evidence type="ECO:0000313" key="3">
    <source>
        <dbReference type="EMBL" id="NIE49699.1"/>
    </source>
</evidence>
<keyword evidence="2" id="KW-0812">Transmembrane</keyword>
<dbReference type="VEuPathDB" id="VectorBase:LOC119187705"/>
<name>A0A6G5AFW2_RHIMP</name>
<keyword evidence="2" id="KW-1133">Transmembrane helix</keyword>
<accession>A0A6G5AFW2</accession>